<keyword evidence="5" id="KW-0378">Hydrolase</keyword>
<dbReference type="PATRIC" id="fig|186479.3.peg.4907"/>
<dbReference type="PANTHER" id="PTHR43808:SF25">
    <property type="entry name" value="PEPTIDASE M20 DIMERISATION DOMAIN-CONTAINING PROTEIN"/>
    <property type="match status" value="1"/>
</dbReference>
<dbReference type="InterPro" id="IPR010182">
    <property type="entry name" value="ArgE/DapE"/>
</dbReference>
<proteinExistence type="inferred from homology"/>
<dbReference type="SUPFAM" id="SSF53187">
    <property type="entry name" value="Zn-dependent exopeptidases"/>
    <property type="match status" value="1"/>
</dbReference>
<dbReference type="AlphaFoldDB" id="A0A0P9CRR4"/>
<evidence type="ECO:0000256" key="2">
    <source>
        <dbReference type="ARBA" id="ARBA00001947"/>
    </source>
</evidence>
<dbReference type="Pfam" id="PF07687">
    <property type="entry name" value="M20_dimer"/>
    <property type="match status" value="1"/>
</dbReference>
<dbReference type="PANTHER" id="PTHR43808">
    <property type="entry name" value="ACETYLORNITHINE DEACETYLASE"/>
    <property type="match status" value="1"/>
</dbReference>
<keyword evidence="4" id="KW-0479">Metal-binding</keyword>
<dbReference type="EMBL" id="LJCR01002439">
    <property type="protein sequence ID" value="KPV48732.1"/>
    <property type="molecule type" value="Genomic_DNA"/>
</dbReference>
<accession>A0A0P9CRR4</accession>
<name>A0A0P9CRR4_9CHLR</name>
<feature type="non-terminal residue" evidence="9">
    <location>
        <position position="1"/>
    </location>
</feature>
<keyword evidence="7" id="KW-0170">Cobalt</keyword>
<dbReference type="NCBIfam" id="TIGR01910">
    <property type="entry name" value="DapE-ArgE"/>
    <property type="match status" value="1"/>
</dbReference>
<dbReference type="Gene3D" id="3.30.70.360">
    <property type="match status" value="1"/>
</dbReference>
<dbReference type="InterPro" id="IPR036264">
    <property type="entry name" value="Bact_exopeptidase_dim_dom"/>
</dbReference>
<evidence type="ECO:0000256" key="5">
    <source>
        <dbReference type="ARBA" id="ARBA00022801"/>
    </source>
</evidence>
<comment type="cofactor">
    <cofactor evidence="1">
        <name>Co(2+)</name>
        <dbReference type="ChEBI" id="CHEBI:48828"/>
    </cofactor>
</comment>
<evidence type="ECO:0000313" key="9">
    <source>
        <dbReference type="EMBL" id="KPV48732.1"/>
    </source>
</evidence>
<dbReference type="InterPro" id="IPR002933">
    <property type="entry name" value="Peptidase_M20"/>
</dbReference>
<dbReference type="GO" id="GO:0046872">
    <property type="term" value="F:metal ion binding"/>
    <property type="evidence" value="ECO:0007669"/>
    <property type="project" value="UniProtKB-KW"/>
</dbReference>
<evidence type="ECO:0000256" key="4">
    <source>
        <dbReference type="ARBA" id="ARBA00022723"/>
    </source>
</evidence>
<dbReference type="InterPro" id="IPR011650">
    <property type="entry name" value="Peptidase_M20_dimer"/>
</dbReference>
<keyword evidence="10" id="KW-1185">Reference proteome</keyword>
<keyword evidence="6" id="KW-0862">Zinc</keyword>
<comment type="similarity">
    <text evidence="3">Belongs to the peptidase M20A family.</text>
</comment>
<dbReference type="Gene3D" id="3.40.630.10">
    <property type="entry name" value="Zn peptidases"/>
    <property type="match status" value="1"/>
</dbReference>
<sequence>AGLGGRSLIFNGHTDVVPAGDVANWQHPPFAATVADGRVYGRGSVDMKGGLCCALAAARAIQVAGVQLRGRLMIESVGGEEDGGIGTLAAVLRGYRADGAVIMEPTELRIAPAQAGALNFRVTVPGLSAHGCVREEGVSAIEKFFPVYTALMALERERNANAASGLYARYALPYAICIGTVRAGTWASSVAESLECEGRYGIAIGEDIPAAQRQLEQAVAAAAAADPWLRDHPPVVEWWGGRFEPAAIATDHPIAATVAGAFADAGGTPQLEGMTYGADMRLLVNVGNTPTVMFGPGDVRVAHRPDEFVPLDDLLAATRTLALTALRFCGHGLDD</sequence>
<gene>
    <name evidence="9" type="ORF">SE17_36495</name>
</gene>
<evidence type="ECO:0000256" key="6">
    <source>
        <dbReference type="ARBA" id="ARBA00022833"/>
    </source>
</evidence>
<organism evidence="9 10">
    <name type="scientific">Kouleothrix aurantiaca</name>
    <dbReference type="NCBI Taxonomy" id="186479"/>
    <lineage>
        <taxon>Bacteria</taxon>
        <taxon>Bacillati</taxon>
        <taxon>Chloroflexota</taxon>
        <taxon>Chloroflexia</taxon>
        <taxon>Chloroflexales</taxon>
        <taxon>Roseiflexineae</taxon>
        <taxon>Roseiflexaceae</taxon>
        <taxon>Kouleothrix</taxon>
    </lineage>
</organism>
<dbReference type="InterPro" id="IPR050072">
    <property type="entry name" value="Peptidase_M20A"/>
</dbReference>
<dbReference type="GO" id="GO:0016787">
    <property type="term" value="F:hydrolase activity"/>
    <property type="evidence" value="ECO:0007669"/>
    <property type="project" value="UniProtKB-KW"/>
</dbReference>
<comment type="caution">
    <text evidence="9">The sequence shown here is derived from an EMBL/GenBank/DDBJ whole genome shotgun (WGS) entry which is preliminary data.</text>
</comment>
<evidence type="ECO:0000256" key="7">
    <source>
        <dbReference type="ARBA" id="ARBA00023285"/>
    </source>
</evidence>
<dbReference type="Proteomes" id="UP000050509">
    <property type="component" value="Unassembled WGS sequence"/>
</dbReference>
<evidence type="ECO:0000256" key="3">
    <source>
        <dbReference type="ARBA" id="ARBA00006247"/>
    </source>
</evidence>
<feature type="domain" description="Peptidase M20 dimerisation" evidence="8">
    <location>
        <begin position="114"/>
        <end position="225"/>
    </location>
</feature>
<evidence type="ECO:0000313" key="10">
    <source>
        <dbReference type="Proteomes" id="UP000050509"/>
    </source>
</evidence>
<dbReference type="Pfam" id="PF01546">
    <property type="entry name" value="Peptidase_M20"/>
    <property type="match status" value="1"/>
</dbReference>
<evidence type="ECO:0000256" key="1">
    <source>
        <dbReference type="ARBA" id="ARBA00001941"/>
    </source>
</evidence>
<reference evidence="9 10" key="1">
    <citation type="submission" date="2015-09" db="EMBL/GenBank/DDBJ databases">
        <title>Draft genome sequence of Kouleothrix aurantiaca JCM 19913.</title>
        <authorList>
            <person name="Hemp J."/>
        </authorList>
    </citation>
    <scope>NUCLEOTIDE SEQUENCE [LARGE SCALE GENOMIC DNA]</scope>
    <source>
        <strain evidence="9 10">COM-B</strain>
    </source>
</reference>
<dbReference type="SUPFAM" id="SSF55031">
    <property type="entry name" value="Bacterial exopeptidase dimerisation domain"/>
    <property type="match status" value="1"/>
</dbReference>
<protein>
    <submittedName>
        <fullName evidence="9">Acetylornithine deacetylase</fullName>
    </submittedName>
</protein>
<evidence type="ECO:0000259" key="8">
    <source>
        <dbReference type="Pfam" id="PF07687"/>
    </source>
</evidence>
<comment type="cofactor">
    <cofactor evidence="2">
        <name>Zn(2+)</name>
        <dbReference type="ChEBI" id="CHEBI:29105"/>
    </cofactor>
</comment>